<keyword evidence="1" id="KW-1133">Transmembrane helix</keyword>
<name>G0TXR1_TRYVY</name>
<proteinExistence type="predicted"/>
<reference evidence="2" key="1">
    <citation type="journal article" date="2012" name="Proc. Natl. Acad. Sci. U.S.A.">
        <title>Antigenic diversity is generated by distinct evolutionary mechanisms in African trypanosome species.</title>
        <authorList>
            <person name="Jackson A.P."/>
            <person name="Berry A."/>
            <person name="Aslett M."/>
            <person name="Allison H.C."/>
            <person name="Burton P."/>
            <person name="Vavrova-Anderson J."/>
            <person name="Brown R."/>
            <person name="Browne H."/>
            <person name="Corton N."/>
            <person name="Hauser H."/>
            <person name="Gamble J."/>
            <person name="Gilderthorp R."/>
            <person name="Marcello L."/>
            <person name="McQuillan J."/>
            <person name="Otto T.D."/>
            <person name="Quail M.A."/>
            <person name="Sanders M.J."/>
            <person name="van Tonder A."/>
            <person name="Ginger M.L."/>
            <person name="Field M.C."/>
            <person name="Barry J.D."/>
            <person name="Hertz-Fowler C."/>
            <person name="Berriman M."/>
        </authorList>
    </citation>
    <scope>NUCLEOTIDE SEQUENCE</scope>
    <source>
        <strain evidence="2">Y486</strain>
    </source>
</reference>
<gene>
    <name evidence="2" type="ORF">TVY486_0700960</name>
</gene>
<keyword evidence="1" id="KW-0812">Transmembrane</keyword>
<keyword evidence="2" id="KW-0560">Oxidoreductase</keyword>
<organism evidence="2">
    <name type="scientific">Trypanosoma vivax (strain Y486)</name>
    <dbReference type="NCBI Taxonomy" id="1055687"/>
    <lineage>
        <taxon>Eukaryota</taxon>
        <taxon>Discoba</taxon>
        <taxon>Euglenozoa</taxon>
        <taxon>Kinetoplastea</taxon>
        <taxon>Metakinetoplastina</taxon>
        <taxon>Trypanosomatida</taxon>
        <taxon>Trypanosomatidae</taxon>
        <taxon>Trypanosoma</taxon>
        <taxon>Duttonella</taxon>
    </lineage>
</organism>
<accession>G0TXR1</accession>
<evidence type="ECO:0000256" key="1">
    <source>
        <dbReference type="SAM" id="Phobius"/>
    </source>
</evidence>
<dbReference type="GO" id="GO:0004602">
    <property type="term" value="F:glutathione peroxidase activity"/>
    <property type="evidence" value="ECO:0007669"/>
    <property type="project" value="UniProtKB-EC"/>
</dbReference>
<keyword evidence="1" id="KW-0472">Membrane</keyword>
<keyword evidence="2" id="KW-0575">Peroxidase</keyword>
<dbReference type="VEuPathDB" id="TriTrypDB:TvY486_0700960"/>
<feature type="non-terminal residue" evidence="2">
    <location>
        <position position="1"/>
    </location>
</feature>
<protein>
    <submittedName>
        <fullName evidence="2">Trypanothione/tryparedoxin dependent peroxidase 2</fullName>
        <ecNumber evidence="2">1.11.1.9</ecNumber>
    </submittedName>
</protein>
<evidence type="ECO:0000313" key="2">
    <source>
        <dbReference type="EMBL" id="CCC48753.1"/>
    </source>
</evidence>
<dbReference type="AlphaFoldDB" id="G0TXR1"/>
<dbReference type="EC" id="1.11.1.9" evidence="2"/>
<sequence length="53" mass="6236">SSGTSPPFWLMGMVSLLHGFPPALRRRRLRRSFFHCLRATKHHNRRVCDFSVL</sequence>
<feature type="transmembrane region" description="Helical" evidence="1">
    <location>
        <begin position="6"/>
        <end position="24"/>
    </location>
</feature>
<dbReference type="EMBL" id="HE573023">
    <property type="protein sequence ID" value="CCC48753.1"/>
    <property type="molecule type" value="Genomic_DNA"/>
</dbReference>